<reference evidence="4" key="1">
    <citation type="submission" date="2009-07" db="EMBL/GenBank/DDBJ databases">
        <title>Complete genome sequence of Zobellia galactanivorans Dsij.</title>
        <authorList>
            <consortium name="Genoscope - CEA"/>
        </authorList>
    </citation>
    <scope>NUCLEOTIDE SEQUENCE [LARGE SCALE GENOMIC DNA]</scope>
    <source>
        <strain evidence="4">DSM 12802 / CCUG 47099 / CIP 106680 / NCIMB 13871 / Dsij</strain>
    </source>
</reference>
<organism evidence="3 4">
    <name type="scientific">Zobellia galactanivorans (strain DSM 12802 / CCUG 47099 / CIP 106680 / NCIMB 13871 / Dsij)</name>
    <dbReference type="NCBI Taxonomy" id="63186"/>
    <lineage>
        <taxon>Bacteria</taxon>
        <taxon>Pseudomonadati</taxon>
        <taxon>Bacteroidota</taxon>
        <taxon>Flavobacteriia</taxon>
        <taxon>Flavobacteriales</taxon>
        <taxon>Flavobacteriaceae</taxon>
        <taxon>Zobellia</taxon>
    </lineage>
</organism>
<feature type="domain" description="Outer membrane protein beta-barrel" evidence="2">
    <location>
        <begin position="455"/>
        <end position="772"/>
    </location>
</feature>
<dbReference type="Pfam" id="PF14905">
    <property type="entry name" value="OMP_b-brl_3"/>
    <property type="match status" value="1"/>
</dbReference>
<dbReference type="HOGENOM" id="CLU_012729_0_1_10"/>
<proteinExistence type="predicted"/>
<feature type="region of interest" description="Disordered" evidence="1">
    <location>
        <begin position="413"/>
        <end position="443"/>
    </location>
</feature>
<dbReference type="KEGG" id="zga:ZOBELLIA_984"/>
<keyword evidence="4" id="KW-1185">Reference proteome</keyword>
<dbReference type="InterPro" id="IPR041700">
    <property type="entry name" value="OMP_b-brl_3"/>
</dbReference>
<dbReference type="EMBL" id="FP476056">
    <property type="protein sequence ID" value="CAZ95042.1"/>
    <property type="molecule type" value="Genomic_DNA"/>
</dbReference>
<dbReference type="AlphaFoldDB" id="G0L2K5"/>
<reference evidence="3 4" key="2">
    <citation type="journal article" date="2012" name="Environ. Microbiol.">
        <title>Characterization of the first alginolytic operons in a marine bacterium: from their emergence in marine Flavobacteriia to their independent transfers to marine Proteobacteria and human gut Bacteroides.</title>
        <authorList>
            <person name="Thomas F."/>
            <person name="Barbeyron T."/>
            <person name="Tonon T."/>
            <person name="Genicot S."/>
            <person name="Czjzek M."/>
            <person name="Michel G."/>
        </authorList>
    </citation>
    <scope>NUCLEOTIDE SEQUENCE [LARGE SCALE GENOMIC DNA]</scope>
    <source>
        <strain evidence="4">DSM 12802 / CCUG 47099 / CIP 106680 / NCIMB 13871 / Dsij</strain>
    </source>
</reference>
<sequence length="929" mass="105142">MTDPFMQKVLPAFLVFTFFCVNTYSQEFKITGKVVDAVSEQPLEATTIYAESPKDSALVAYTISDEIGSFTLEDRSGVKEVNLFFSYNGYKTKVMRVQLKDHVELGTLLLEEQAQELKGVSVVGDRVPITIKKDTLEFNADSFKTRPDATVEELLKKLPGVEVDSDGKIMVNGKEVSQVLVNGQVFFSNDPKMATKSLPKDIISKIQITDTKTKAQEFTGESGDGSSKTINLTIKEDMNKGILSRLTAGDGTDERYQANALFNYFNGDERFSLVAASNNINSSGFSFDEIYDMIGRARSGGFSVNRDGGFSIAGLNFGFGQGITTSNTLGASYANSKKGEYEITGNYFFSSSDSYNDERMSRENILPSGSFFTDRESSFEGNTMSNRGAADLIFDIDETLRITLAPSMSVNQTNSIDASSTRSSTENDGLLNENENLTSEDGVSRNFSNRFDITKKLDTLGTYVRLFFNNGNEQNNNESRLNTVSRIFGDNARTDELNQNTEFEAENDSYTFGVNYRQALAEKLFLDLTYRQQEDKNSNVRSVFDLDELTGTYSRFNSALSSDFLFKTSRKTPSIGIKKDTEKLRLGLDMKYQFSDLDNSEFLRSTSFSKSYKNVLLNAYANYNLDKSKRIGVYFDSYVDLPRINQLQPVADVSNPLNVVTGNPDLEPSVSRNVYFNYNDFNWKERTGMFVYFGLNFHDKLISSVTETDEDLLRRTTYINVDGNYNHYGGVGYSKEIKKDSTLKVKFNFRPYFNLQKNVGFVNGQRLEAKRNSFTPRITTTLNFKEFLEVEPGYSVTVNSTQYNLESYDDINFTSHNAELKTTLYWPKNVIWANDIRYNYNGSVGNNFDKDAVFWNMSLGVQMFKKSATLKLLAYDLLNQNINTKRITGQDFIQDEQGTVLTRYFMMSLTYKFDQFGGKKSKEGNRFMF</sequence>
<dbReference type="InterPro" id="IPR008969">
    <property type="entry name" value="CarboxyPept-like_regulatory"/>
</dbReference>
<feature type="compositionally biased region" description="Polar residues" evidence="1">
    <location>
        <begin position="413"/>
        <end position="424"/>
    </location>
</feature>
<dbReference type="SUPFAM" id="SSF56935">
    <property type="entry name" value="Porins"/>
    <property type="match status" value="1"/>
</dbReference>
<dbReference type="SUPFAM" id="SSF49464">
    <property type="entry name" value="Carboxypeptidase regulatory domain-like"/>
    <property type="match status" value="1"/>
</dbReference>
<feature type="compositionally biased region" description="Low complexity" evidence="1">
    <location>
        <begin position="426"/>
        <end position="437"/>
    </location>
</feature>
<gene>
    <name evidence="3" type="ordered locus">zobellia_984</name>
</gene>
<dbReference type="PATRIC" id="fig|63186.3.peg.969"/>
<accession>G0L2K5</accession>
<dbReference type="Pfam" id="PF13715">
    <property type="entry name" value="CarbopepD_reg_2"/>
    <property type="match status" value="1"/>
</dbReference>
<dbReference type="STRING" id="63186.ZOBELLIA_984"/>
<evidence type="ECO:0000313" key="3">
    <source>
        <dbReference type="EMBL" id="CAZ95042.1"/>
    </source>
</evidence>
<name>G0L2K5_ZOBGA</name>
<evidence type="ECO:0000256" key="1">
    <source>
        <dbReference type="SAM" id="MobiDB-lite"/>
    </source>
</evidence>
<evidence type="ECO:0000259" key="2">
    <source>
        <dbReference type="Pfam" id="PF14905"/>
    </source>
</evidence>
<keyword evidence="3" id="KW-0675">Receptor</keyword>
<evidence type="ECO:0000313" key="4">
    <source>
        <dbReference type="Proteomes" id="UP000008898"/>
    </source>
</evidence>
<dbReference type="Proteomes" id="UP000008898">
    <property type="component" value="Chromosome"/>
</dbReference>
<protein>
    <submittedName>
        <fullName evidence="3">TonB-dependent Receptor</fullName>
    </submittedName>
</protein>